<dbReference type="AlphaFoldDB" id="A0A371HAR5"/>
<dbReference type="Proteomes" id="UP000257109">
    <property type="component" value="Unassembled WGS sequence"/>
</dbReference>
<name>A0A371HAR5_MUCPR</name>
<evidence type="ECO:0000313" key="1">
    <source>
        <dbReference type="EMBL" id="RDX99846.1"/>
    </source>
</evidence>
<dbReference type="EMBL" id="QJKJ01003123">
    <property type="protein sequence ID" value="RDX99846.1"/>
    <property type="molecule type" value="Genomic_DNA"/>
</dbReference>
<keyword evidence="2" id="KW-1185">Reference proteome</keyword>
<gene>
    <name evidence="1" type="ORF">CR513_17050</name>
</gene>
<feature type="non-terminal residue" evidence="1">
    <location>
        <position position="1"/>
    </location>
</feature>
<protein>
    <submittedName>
        <fullName evidence="1">Uncharacterized protein</fullName>
    </submittedName>
</protein>
<comment type="caution">
    <text evidence="1">The sequence shown here is derived from an EMBL/GenBank/DDBJ whole genome shotgun (WGS) entry which is preliminary data.</text>
</comment>
<evidence type="ECO:0000313" key="2">
    <source>
        <dbReference type="Proteomes" id="UP000257109"/>
    </source>
</evidence>
<dbReference type="OrthoDB" id="1933708at2759"/>
<proteinExistence type="predicted"/>
<reference evidence="1" key="1">
    <citation type="submission" date="2018-05" db="EMBL/GenBank/DDBJ databases">
        <title>Draft genome of Mucuna pruriens seed.</title>
        <authorList>
            <person name="Nnadi N.E."/>
            <person name="Vos R."/>
            <person name="Hasami M.H."/>
            <person name="Devisetty U.K."/>
            <person name="Aguiy J.C."/>
        </authorList>
    </citation>
    <scope>NUCLEOTIDE SEQUENCE [LARGE SCALE GENOMIC DNA]</scope>
    <source>
        <strain evidence="1">JCA_2017</strain>
    </source>
</reference>
<organism evidence="1 2">
    <name type="scientific">Mucuna pruriens</name>
    <name type="common">Velvet bean</name>
    <name type="synonym">Dolichos pruriens</name>
    <dbReference type="NCBI Taxonomy" id="157652"/>
    <lineage>
        <taxon>Eukaryota</taxon>
        <taxon>Viridiplantae</taxon>
        <taxon>Streptophyta</taxon>
        <taxon>Embryophyta</taxon>
        <taxon>Tracheophyta</taxon>
        <taxon>Spermatophyta</taxon>
        <taxon>Magnoliopsida</taxon>
        <taxon>eudicotyledons</taxon>
        <taxon>Gunneridae</taxon>
        <taxon>Pentapetalae</taxon>
        <taxon>rosids</taxon>
        <taxon>fabids</taxon>
        <taxon>Fabales</taxon>
        <taxon>Fabaceae</taxon>
        <taxon>Papilionoideae</taxon>
        <taxon>50 kb inversion clade</taxon>
        <taxon>NPAAA clade</taxon>
        <taxon>indigoferoid/millettioid clade</taxon>
        <taxon>Phaseoleae</taxon>
        <taxon>Mucuna</taxon>
    </lineage>
</organism>
<accession>A0A371HAR5</accession>
<sequence>MMTLRKLMSFMPIQSIDVSLGMKESYLKKRGFSSIRELQVKKAHEGDLIGHFGDCKTVRPYMSIFIGLT</sequence>